<dbReference type="SUPFAM" id="SSF49384">
    <property type="entry name" value="Carbohydrate-binding domain"/>
    <property type="match status" value="1"/>
</dbReference>
<feature type="compositionally biased region" description="Pro residues" evidence="6">
    <location>
        <begin position="618"/>
        <end position="631"/>
    </location>
</feature>
<dbReference type="InterPro" id="IPR050810">
    <property type="entry name" value="Bact_Secretion_Sys_Channel"/>
</dbReference>
<dbReference type="PANTHER" id="PTHR30332:SF17">
    <property type="entry name" value="TYPE IV PILIATION SYSTEM PROTEIN DR_0774-RELATED"/>
    <property type="match status" value="1"/>
</dbReference>
<dbReference type="GO" id="GO:0000272">
    <property type="term" value="P:polysaccharide catabolic process"/>
    <property type="evidence" value="ECO:0007669"/>
    <property type="project" value="InterPro"/>
</dbReference>
<dbReference type="InterPro" id="IPR008965">
    <property type="entry name" value="CBM2/CBM3_carb-bd_dom_sf"/>
</dbReference>
<dbReference type="GO" id="GO:0009279">
    <property type="term" value="C:cell outer membrane"/>
    <property type="evidence" value="ECO:0007669"/>
    <property type="project" value="UniProtKB-SubCell"/>
</dbReference>
<evidence type="ECO:0000313" key="11">
    <source>
        <dbReference type="Proteomes" id="UP001336250"/>
    </source>
</evidence>
<evidence type="ECO:0000256" key="2">
    <source>
        <dbReference type="ARBA" id="ARBA00022729"/>
    </source>
</evidence>
<comment type="subcellular location">
    <subcellularLocation>
        <location evidence="5">Cell outer membrane</location>
    </subcellularLocation>
    <subcellularLocation>
        <location evidence="1">Membrane</location>
    </subcellularLocation>
</comment>
<dbReference type="Pfam" id="PF03958">
    <property type="entry name" value="Secretin_N"/>
    <property type="match status" value="1"/>
</dbReference>
<dbReference type="InterPro" id="IPR004846">
    <property type="entry name" value="T2SS/T3SS_dom"/>
</dbReference>
<evidence type="ECO:0000259" key="9">
    <source>
        <dbReference type="Pfam" id="PF03958"/>
    </source>
</evidence>
<evidence type="ECO:0000256" key="1">
    <source>
        <dbReference type="ARBA" id="ARBA00004370"/>
    </source>
</evidence>
<dbReference type="CDD" id="cd08547">
    <property type="entry name" value="Type_II_cohesin"/>
    <property type="match status" value="1"/>
</dbReference>
<evidence type="ECO:0000256" key="4">
    <source>
        <dbReference type="RuleBase" id="RU004003"/>
    </source>
</evidence>
<dbReference type="InterPro" id="IPR001775">
    <property type="entry name" value="GspD/PilQ"/>
</dbReference>
<accession>A0AAW9Q8Q5</accession>
<dbReference type="Gene3D" id="3.30.1370.130">
    <property type="match status" value="1"/>
</dbReference>
<keyword evidence="5" id="KW-0813">Transport</keyword>
<name>A0AAW9Q8Q5_9BURK</name>
<evidence type="ECO:0000256" key="6">
    <source>
        <dbReference type="SAM" id="MobiDB-lite"/>
    </source>
</evidence>
<feature type="domain" description="Cohesin" evidence="8">
    <location>
        <begin position="645"/>
        <end position="748"/>
    </location>
</feature>
<feature type="compositionally biased region" description="Low complexity" evidence="6">
    <location>
        <begin position="599"/>
        <end position="617"/>
    </location>
</feature>
<keyword evidence="3" id="KW-0472">Membrane</keyword>
<dbReference type="EMBL" id="JAZIBG010000019">
    <property type="protein sequence ID" value="MEF7613635.1"/>
    <property type="molecule type" value="Genomic_DNA"/>
</dbReference>
<comment type="similarity">
    <text evidence="4">Belongs to the bacterial secretin family.</text>
</comment>
<evidence type="ECO:0000259" key="8">
    <source>
        <dbReference type="Pfam" id="PF00963"/>
    </source>
</evidence>
<feature type="region of interest" description="Disordered" evidence="6">
    <location>
        <begin position="567"/>
        <end position="638"/>
    </location>
</feature>
<dbReference type="SUPFAM" id="SSF48452">
    <property type="entry name" value="TPR-like"/>
    <property type="match status" value="1"/>
</dbReference>
<reference evidence="10 11" key="1">
    <citation type="submission" date="2024-02" db="EMBL/GenBank/DDBJ databases">
        <title>Genome sequence of Aquincola sp. MAHUQ-54.</title>
        <authorList>
            <person name="Huq M.A."/>
        </authorList>
    </citation>
    <scope>NUCLEOTIDE SEQUENCE [LARGE SCALE GENOMIC DNA]</scope>
    <source>
        <strain evidence="10 11">MAHUQ-54</strain>
    </source>
</reference>
<dbReference type="Gene3D" id="3.30.1370.120">
    <property type="match status" value="1"/>
</dbReference>
<dbReference type="InterPro" id="IPR005644">
    <property type="entry name" value="NolW-like"/>
</dbReference>
<organism evidence="10 11">
    <name type="scientific">Aquincola agrisoli</name>
    <dbReference type="NCBI Taxonomy" id="3119538"/>
    <lineage>
        <taxon>Bacteria</taxon>
        <taxon>Pseudomonadati</taxon>
        <taxon>Pseudomonadota</taxon>
        <taxon>Betaproteobacteria</taxon>
        <taxon>Burkholderiales</taxon>
        <taxon>Sphaerotilaceae</taxon>
        <taxon>Aquincola</taxon>
    </lineage>
</organism>
<gene>
    <name evidence="10" type="ORF">V4F39_06905</name>
</gene>
<dbReference type="InterPro" id="IPR002102">
    <property type="entry name" value="Cohesin_dom"/>
</dbReference>
<evidence type="ECO:0000259" key="7">
    <source>
        <dbReference type="Pfam" id="PF00263"/>
    </source>
</evidence>
<proteinExistence type="inferred from homology"/>
<keyword evidence="11" id="KW-1185">Reference proteome</keyword>
<dbReference type="Proteomes" id="UP001336250">
    <property type="component" value="Unassembled WGS sequence"/>
</dbReference>
<dbReference type="Pfam" id="PF00263">
    <property type="entry name" value="Secretin"/>
    <property type="match status" value="1"/>
</dbReference>
<feature type="domain" description="NolW-like" evidence="9">
    <location>
        <begin position="271"/>
        <end position="324"/>
    </location>
</feature>
<dbReference type="PANTHER" id="PTHR30332">
    <property type="entry name" value="PROBABLE GENERAL SECRETION PATHWAY PROTEIN D"/>
    <property type="match status" value="1"/>
</dbReference>
<dbReference type="InterPro" id="IPR038591">
    <property type="entry name" value="NolW-like_sf"/>
</dbReference>
<dbReference type="PRINTS" id="PR00811">
    <property type="entry name" value="BCTERIALGSPD"/>
</dbReference>
<dbReference type="GO" id="GO:0015627">
    <property type="term" value="C:type II protein secretion system complex"/>
    <property type="evidence" value="ECO:0007669"/>
    <property type="project" value="TreeGrafter"/>
</dbReference>
<dbReference type="Gene3D" id="2.60.40.680">
    <property type="match status" value="1"/>
</dbReference>
<evidence type="ECO:0000256" key="5">
    <source>
        <dbReference type="RuleBase" id="RU004004"/>
    </source>
</evidence>
<keyword evidence="2" id="KW-0732">Signal</keyword>
<protein>
    <submittedName>
        <fullName evidence="10">Cohesin domain-containing protein</fullName>
    </submittedName>
</protein>
<dbReference type="AlphaFoldDB" id="A0AAW9Q8Q5"/>
<dbReference type="Pfam" id="PF00963">
    <property type="entry name" value="Cohesin"/>
    <property type="match status" value="1"/>
</dbReference>
<comment type="caution">
    <text evidence="10">The sequence shown here is derived from an EMBL/GenBank/DDBJ whole genome shotgun (WGS) entry which is preliminary data.</text>
</comment>
<dbReference type="GO" id="GO:0030246">
    <property type="term" value="F:carbohydrate binding"/>
    <property type="evidence" value="ECO:0007669"/>
    <property type="project" value="InterPro"/>
</dbReference>
<dbReference type="InterPro" id="IPR011990">
    <property type="entry name" value="TPR-like_helical_dom_sf"/>
</dbReference>
<feature type="domain" description="Type II/III secretion system secretin-like" evidence="7">
    <location>
        <begin position="398"/>
        <end position="558"/>
    </location>
</feature>
<dbReference type="Gene3D" id="1.25.40.10">
    <property type="entry name" value="Tetratricopeptide repeat domain"/>
    <property type="match status" value="1"/>
</dbReference>
<dbReference type="PROSITE" id="PS51257">
    <property type="entry name" value="PROKAR_LIPOPROTEIN"/>
    <property type="match status" value="1"/>
</dbReference>
<dbReference type="GO" id="GO:0009306">
    <property type="term" value="P:protein secretion"/>
    <property type="evidence" value="ECO:0007669"/>
    <property type="project" value="InterPro"/>
</dbReference>
<evidence type="ECO:0000313" key="10">
    <source>
        <dbReference type="EMBL" id="MEF7613635.1"/>
    </source>
</evidence>
<sequence>MSLLPRHPLLWAAGLVLLAGCAQQRIHDASRTSLAGGDYEAAIGQLEGGLKEHPDSALLRSTLLQARAEAQARLVTEAATLRAAGKSDEARETLLRAQALDPKNTRVAALLNELDVDVRQQKALADAEAALAKRRPEAALRTVERALKDNPRHAGLLALQRWVELDLRQAQARASQGVLAESRPISLDFRDANLRTVLDVVSRSSGVNFILDRDIRNDSRVTVFLRQAKVEDALDLIVGTNQLAKKVIDAQTVLIYPNTPEKKREYQEQIVRVFYLASAEAKGAATFLRSMLGIKEPFVDERSNMLSIRDSQENVQLAERLLALYDAGEPEVLLEVEVLEISSTRLTELGVKFPDTFSLTALPPSGSSGLTLGNVRDLGRDRVALSIGGLTVNLRREVGDFNTLANPRIRARNKEKAKVMIGDKIPVITTTTSTGGFVSDSISYLDVGLRLEVEPTVFADDEVAVKLALEVSSLGTAVRTTSGALAYQIGTRNASTLLRLADGETQLLAGLISREERSNASRVPGVGDLPVLGRLFSSQRDNGQRTELVLAITPRVLRNIRRPSANESELWVGTDASPQLRRATRGLPPDEPVEAGDKPAPVGPSSLLSPSMGLGAAPVPPGAPGLPPPAAAVPQPSRLSWGGPTEAKVGDTIELKLQLAAAGPLRGMPVDIGYDKQKLQWLGVEEGGFFRQQGAQTSFSYSNDAEAGRVRLGALRKEASGAAGQGEVATLRFKALTAGGATVRIEQATPVTLTPDTSSAVQHQPWSLTVK</sequence>
<dbReference type="RefSeq" id="WP_332288576.1">
    <property type="nucleotide sequence ID" value="NZ_JAZIBG010000019.1"/>
</dbReference>
<evidence type="ECO:0000256" key="3">
    <source>
        <dbReference type="ARBA" id="ARBA00023136"/>
    </source>
</evidence>